<dbReference type="PRINTS" id="PR01217">
    <property type="entry name" value="PRICHEXTENSN"/>
</dbReference>
<sequence>MASDTKFDQHLEEGLLPVAANEKGITVTTPRPSRTPNKMTSARRVLLTVLVCGLMTLGLASAIGHRARPCTRHYQDQVLIAEGEVQDPAKVDLIHRLLHAYFPDRYQDGVYPSDKDAIAAFEADDAELASALGQLEKRQDNGTATPSATPTPPATNTPSATETPSSPASSAPPASDTPTPTPTPTPEPSPSPSTPATSSTPEPETSSTVQSNTQQQTTPQSSQPAPTTPTTPATSAAPTTSVPSDDQWVSFLFFLCCPFFCSLVRSHYGLIGVLECVRAGYVYFPFRRDYYCGRDHLVSLDLLLACVDANTRQTPTTTGSLPRTTSFSEVRSTFTSTASNGQVVLVTATSFVAVNPEPAATESSGSSSGGGGGLQNVASPVGGVSIALPLSLAAFVAGAILLL</sequence>
<feature type="transmembrane region" description="Helical" evidence="2">
    <location>
        <begin position="45"/>
        <end position="64"/>
    </location>
</feature>
<feature type="region of interest" description="Disordered" evidence="1">
    <location>
        <begin position="137"/>
        <end position="241"/>
    </location>
</feature>
<comment type="caution">
    <text evidence="3">The sequence shown here is derived from an EMBL/GenBank/DDBJ whole genome shotgun (WGS) entry which is preliminary data.</text>
</comment>
<keyword evidence="2" id="KW-0472">Membrane</keyword>
<evidence type="ECO:0000313" key="3">
    <source>
        <dbReference type="EMBL" id="TKW50384.1"/>
    </source>
</evidence>
<feature type="compositionally biased region" description="Pro residues" evidence="1">
    <location>
        <begin position="179"/>
        <end position="193"/>
    </location>
</feature>
<dbReference type="AlphaFoldDB" id="A0A4U6X5Q0"/>
<keyword evidence="2" id="KW-1133">Transmembrane helix</keyword>
<accession>A0A4U6X5Q0</accession>
<evidence type="ECO:0000313" key="4">
    <source>
        <dbReference type="Proteomes" id="UP000310108"/>
    </source>
</evidence>
<proteinExistence type="predicted"/>
<name>A0A4U6X5Q0_9PEZI</name>
<keyword evidence="2" id="KW-0812">Transmembrane</keyword>
<dbReference type="STRING" id="1306861.A0A4U6X5Q0"/>
<reference evidence="3 4" key="1">
    <citation type="journal article" date="2019" name="PLoS ONE">
        <title>Comparative genome analysis indicates high evolutionary potential of pathogenicity genes in Colletotrichum tanaceti.</title>
        <authorList>
            <person name="Lelwala R.V."/>
            <person name="Korhonen P.K."/>
            <person name="Young N.D."/>
            <person name="Scott J.B."/>
            <person name="Ades P.A."/>
            <person name="Gasser R.B."/>
            <person name="Taylor P.W.J."/>
        </authorList>
    </citation>
    <scope>NUCLEOTIDE SEQUENCE [LARGE SCALE GENOMIC DNA]</scope>
    <source>
        <strain evidence="3">BRIP57314</strain>
    </source>
</reference>
<feature type="compositionally biased region" description="Low complexity" evidence="1">
    <location>
        <begin position="194"/>
        <end position="241"/>
    </location>
</feature>
<keyword evidence="4" id="KW-1185">Reference proteome</keyword>
<organism evidence="3 4">
    <name type="scientific">Colletotrichum tanaceti</name>
    <dbReference type="NCBI Taxonomy" id="1306861"/>
    <lineage>
        <taxon>Eukaryota</taxon>
        <taxon>Fungi</taxon>
        <taxon>Dikarya</taxon>
        <taxon>Ascomycota</taxon>
        <taxon>Pezizomycotina</taxon>
        <taxon>Sordariomycetes</taxon>
        <taxon>Hypocreomycetidae</taxon>
        <taxon>Glomerellales</taxon>
        <taxon>Glomerellaceae</taxon>
        <taxon>Colletotrichum</taxon>
        <taxon>Colletotrichum destructivum species complex</taxon>
    </lineage>
</organism>
<dbReference type="EMBL" id="PJEX01000404">
    <property type="protein sequence ID" value="TKW50384.1"/>
    <property type="molecule type" value="Genomic_DNA"/>
</dbReference>
<protein>
    <submittedName>
        <fullName evidence="3">Uncharacterized protein</fullName>
    </submittedName>
</protein>
<dbReference type="Proteomes" id="UP000310108">
    <property type="component" value="Unassembled WGS sequence"/>
</dbReference>
<evidence type="ECO:0000256" key="1">
    <source>
        <dbReference type="SAM" id="MobiDB-lite"/>
    </source>
</evidence>
<gene>
    <name evidence="3" type="ORF">CTA1_11586</name>
</gene>
<evidence type="ECO:0000256" key="2">
    <source>
        <dbReference type="SAM" id="Phobius"/>
    </source>
</evidence>
<feature type="transmembrane region" description="Helical" evidence="2">
    <location>
        <begin position="381"/>
        <end position="402"/>
    </location>
</feature>
<feature type="compositionally biased region" description="Low complexity" evidence="1">
    <location>
        <begin position="156"/>
        <end position="178"/>
    </location>
</feature>